<gene>
    <name evidence="2" type="ORF">GUITHDRAFT_107045</name>
</gene>
<accession>L1JG61</accession>
<dbReference type="eggNOG" id="KOG3348">
    <property type="taxonomic scope" value="Eukaryota"/>
</dbReference>
<dbReference type="Gene3D" id="3.10.20.90">
    <property type="entry name" value="Phosphatidylinositol 3-kinase Catalytic Subunit, Chain A, domain 1"/>
    <property type="match status" value="1"/>
</dbReference>
<dbReference type="GO" id="GO:0005829">
    <property type="term" value="C:cytosol"/>
    <property type="evidence" value="ECO:0007669"/>
    <property type="project" value="TreeGrafter"/>
</dbReference>
<evidence type="ECO:0000256" key="1">
    <source>
        <dbReference type="RuleBase" id="RU003860"/>
    </source>
</evidence>
<protein>
    <submittedName>
        <fullName evidence="2">Bola-like protein</fullName>
    </submittedName>
</protein>
<dbReference type="SUPFAM" id="SSF82657">
    <property type="entry name" value="BolA-like"/>
    <property type="match status" value="1"/>
</dbReference>
<dbReference type="OrthoDB" id="4983at2759"/>
<dbReference type="InterPro" id="IPR036065">
    <property type="entry name" value="BolA-like_sf"/>
</dbReference>
<dbReference type="GO" id="GO:0051537">
    <property type="term" value="F:2 iron, 2 sulfur cluster binding"/>
    <property type="evidence" value="ECO:0007669"/>
    <property type="project" value="InterPro"/>
</dbReference>
<reference evidence="2 4" key="1">
    <citation type="journal article" date="2012" name="Nature">
        <title>Algal genomes reveal evolutionary mosaicism and the fate of nucleomorphs.</title>
        <authorList>
            <consortium name="DOE Joint Genome Institute"/>
            <person name="Curtis B.A."/>
            <person name="Tanifuji G."/>
            <person name="Burki F."/>
            <person name="Gruber A."/>
            <person name="Irimia M."/>
            <person name="Maruyama S."/>
            <person name="Arias M.C."/>
            <person name="Ball S.G."/>
            <person name="Gile G.H."/>
            <person name="Hirakawa Y."/>
            <person name="Hopkins J.F."/>
            <person name="Kuo A."/>
            <person name="Rensing S.A."/>
            <person name="Schmutz J."/>
            <person name="Symeonidi A."/>
            <person name="Elias M."/>
            <person name="Eveleigh R.J."/>
            <person name="Herman E.K."/>
            <person name="Klute M.J."/>
            <person name="Nakayama T."/>
            <person name="Obornik M."/>
            <person name="Reyes-Prieto A."/>
            <person name="Armbrust E.V."/>
            <person name="Aves S.J."/>
            <person name="Beiko R.G."/>
            <person name="Coutinho P."/>
            <person name="Dacks J.B."/>
            <person name="Durnford D.G."/>
            <person name="Fast N.M."/>
            <person name="Green B.R."/>
            <person name="Grisdale C.J."/>
            <person name="Hempel F."/>
            <person name="Henrissat B."/>
            <person name="Hoppner M.P."/>
            <person name="Ishida K."/>
            <person name="Kim E."/>
            <person name="Koreny L."/>
            <person name="Kroth P.G."/>
            <person name="Liu Y."/>
            <person name="Malik S.B."/>
            <person name="Maier U.G."/>
            <person name="McRose D."/>
            <person name="Mock T."/>
            <person name="Neilson J.A."/>
            <person name="Onodera N.T."/>
            <person name="Poole A.M."/>
            <person name="Pritham E.J."/>
            <person name="Richards T.A."/>
            <person name="Rocap G."/>
            <person name="Roy S.W."/>
            <person name="Sarai C."/>
            <person name="Schaack S."/>
            <person name="Shirato S."/>
            <person name="Slamovits C.H."/>
            <person name="Spencer D.F."/>
            <person name="Suzuki S."/>
            <person name="Worden A.Z."/>
            <person name="Zauner S."/>
            <person name="Barry K."/>
            <person name="Bell C."/>
            <person name="Bharti A.K."/>
            <person name="Crow J.A."/>
            <person name="Grimwood J."/>
            <person name="Kramer R."/>
            <person name="Lindquist E."/>
            <person name="Lucas S."/>
            <person name="Salamov A."/>
            <person name="McFadden G.I."/>
            <person name="Lane C.E."/>
            <person name="Keeling P.J."/>
            <person name="Gray M.W."/>
            <person name="Grigoriev I.V."/>
            <person name="Archibald J.M."/>
        </authorList>
    </citation>
    <scope>NUCLEOTIDE SEQUENCE</scope>
    <source>
        <strain evidence="2 4">CCMP2712</strain>
    </source>
</reference>
<dbReference type="STRING" id="905079.L1JG61"/>
<evidence type="ECO:0000313" key="2">
    <source>
        <dbReference type="EMBL" id="EKX47134.1"/>
    </source>
</evidence>
<dbReference type="Pfam" id="PF01722">
    <property type="entry name" value="BolA"/>
    <property type="match status" value="1"/>
</dbReference>
<evidence type="ECO:0000313" key="3">
    <source>
        <dbReference type="EnsemblProtists" id="EKX47134"/>
    </source>
</evidence>
<proteinExistence type="inferred from homology"/>
<evidence type="ECO:0000313" key="4">
    <source>
        <dbReference type="Proteomes" id="UP000011087"/>
    </source>
</evidence>
<dbReference type="EMBL" id="JH992991">
    <property type="protein sequence ID" value="EKX47134.1"/>
    <property type="molecule type" value="Genomic_DNA"/>
</dbReference>
<keyword evidence="4" id="KW-1185">Reference proteome</keyword>
<dbReference type="RefSeq" id="XP_005834114.1">
    <property type="nucleotide sequence ID" value="XM_005834057.1"/>
</dbReference>
<dbReference type="GO" id="GO:0006879">
    <property type="term" value="P:intracellular iron ion homeostasis"/>
    <property type="evidence" value="ECO:0007669"/>
    <property type="project" value="InterPro"/>
</dbReference>
<dbReference type="GeneID" id="17303718"/>
<dbReference type="EnsemblProtists" id="EKX47134">
    <property type="protein sequence ID" value="EKX47134"/>
    <property type="gene ID" value="GUITHDRAFT_107045"/>
</dbReference>
<dbReference type="HOGENOM" id="CLU_109462_4_0_1"/>
<dbReference type="GO" id="GO:0005634">
    <property type="term" value="C:nucleus"/>
    <property type="evidence" value="ECO:0007669"/>
    <property type="project" value="TreeGrafter"/>
</dbReference>
<name>L1JG61_GUITC</name>
<dbReference type="PaxDb" id="55529-EKX47134"/>
<reference evidence="3" key="3">
    <citation type="submission" date="2016-03" db="UniProtKB">
        <authorList>
            <consortium name="EnsemblProtists"/>
        </authorList>
    </citation>
    <scope>IDENTIFICATION</scope>
</reference>
<dbReference type="PIRSF" id="PIRSF003113">
    <property type="entry name" value="BolA"/>
    <property type="match status" value="1"/>
</dbReference>
<reference evidence="4" key="2">
    <citation type="submission" date="2012-11" db="EMBL/GenBank/DDBJ databases">
        <authorList>
            <person name="Kuo A."/>
            <person name="Curtis B.A."/>
            <person name="Tanifuji G."/>
            <person name="Burki F."/>
            <person name="Gruber A."/>
            <person name="Irimia M."/>
            <person name="Maruyama S."/>
            <person name="Arias M.C."/>
            <person name="Ball S.G."/>
            <person name="Gile G.H."/>
            <person name="Hirakawa Y."/>
            <person name="Hopkins J.F."/>
            <person name="Rensing S.A."/>
            <person name="Schmutz J."/>
            <person name="Symeonidi A."/>
            <person name="Elias M."/>
            <person name="Eveleigh R.J."/>
            <person name="Herman E.K."/>
            <person name="Klute M.J."/>
            <person name="Nakayama T."/>
            <person name="Obornik M."/>
            <person name="Reyes-Prieto A."/>
            <person name="Armbrust E.V."/>
            <person name="Aves S.J."/>
            <person name="Beiko R.G."/>
            <person name="Coutinho P."/>
            <person name="Dacks J.B."/>
            <person name="Durnford D.G."/>
            <person name="Fast N.M."/>
            <person name="Green B.R."/>
            <person name="Grisdale C."/>
            <person name="Hempe F."/>
            <person name="Henrissat B."/>
            <person name="Hoppner M.P."/>
            <person name="Ishida K.-I."/>
            <person name="Kim E."/>
            <person name="Koreny L."/>
            <person name="Kroth P.G."/>
            <person name="Liu Y."/>
            <person name="Malik S.-B."/>
            <person name="Maier U.G."/>
            <person name="McRose D."/>
            <person name="Mock T."/>
            <person name="Neilson J.A."/>
            <person name="Onodera N.T."/>
            <person name="Poole A.M."/>
            <person name="Pritham E.J."/>
            <person name="Richards T.A."/>
            <person name="Rocap G."/>
            <person name="Roy S.W."/>
            <person name="Sarai C."/>
            <person name="Schaack S."/>
            <person name="Shirato S."/>
            <person name="Slamovits C.H."/>
            <person name="Spencer D.F."/>
            <person name="Suzuki S."/>
            <person name="Worden A.Z."/>
            <person name="Zauner S."/>
            <person name="Barry K."/>
            <person name="Bell C."/>
            <person name="Bharti A.K."/>
            <person name="Crow J.A."/>
            <person name="Grimwood J."/>
            <person name="Kramer R."/>
            <person name="Lindquist E."/>
            <person name="Lucas S."/>
            <person name="Salamov A."/>
            <person name="McFadden G.I."/>
            <person name="Lane C.E."/>
            <person name="Keeling P.J."/>
            <person name="Gray M.W."/>
            <person name="Grigoriev I.V."/>
            <person name="Archibald J.M."/>
        </authorList>
    </citation>
    <scope>NUCLEOTIDE SEQUENCE</scope>
    <source>
        <strain evidence="4">CCMP2712</strain>
    </source>
</reference>
<comment type="similarity">
    <text evidence="1">Belongs to the BolA/IbaG family.</text>
</comment>
<dbReference type="Proteomes" id="UP000011087">
    <property type="component" value="Unassembled WGS sequence"/>
</dbReference>
<dbReference type="KEGG" id="gtt:GUITHDRAFT_107045"/>
<sequence>MAAQAIEQKLRDKLKATVVEVVDLSDGCGAKLDLLVVSEKFVGMSLLDRQRSVHEAIEEEMKTIHALTMKTKTPEQYEAMKAKG</sequence>
<dbReference type="PANTHER" id="PTHR12735">
    <property type="entry name" value="BOLA-LIKE PROTEIN-RELATED"/>
    <property type="match status" value="1"/>
</dbReference>
<dbReference type="PANTHER" id="PTHR12735:SF27">
    <property type="entry name" value="BOLA-LIKE PROTEIN 2"/>
    <property type="match status" value="1"/>
</dbReference>
<dbReference type="AlphaFoldDB" id="L1JG61"/>
<dbReference type="InterPro" id="IPR045115">
    <property type="entry name" value="BOL2"/>
</dbReference>
<dbReference type="OMA" id="VHAFSQK"/>
<dbReference type="InterPro" id="IPR002634">
    <property type="entry name" value="BolA"/>
</dbReference>
<dbReference type="GO" id="GO:0051604">
    <property type="term" value="P:protein maturation"/>
    <property type="evidence" value="ECO:0007669"/>
    <property type="project" value="InterPro"/>
</dbReference>
<organism evidence="2">
    <name type="scientific">Guillardia theta (strain CCMP2712)</name>
    <name type="common">Cryptophyte</name>
    <dbReference type="NCBI Taxonomy" id="905079"/>
    <lineage>
        <taxon>Eukaryota</taxon>
        <taxon>Cryptophyceae</taxon>
        <taxon>Pyrenomonadales</taxon>
        <taxon>Geminigeraceae</taxon>
        <taxon>Guillardia</taxon>
    </lineage>
</organism>